<feature type="compositionally biased region" description="Basic and acidic residues" evidence="2">
    <location>
        <begin position="423"/>
        <end position="454"/>
    </location>
</feature>
<proteinExistence type="inferred from homology"/>
<comment type="caution">
    <text evidence="4">The sequence shown here is derived from an EMBL/GenBank/DDBJ whole genome shotgun (WGS) entry which is preliminary data.</text>
</comment>
<evidence type="ECO:0000256" key="1">
    <source>
        <dbReference type="RuleBase" id="RU364107"/>
    </source>
</evidence>
<evidence type="ECO:0000313" key="5">
    <source>
        <dbReference type="Proteomes" id="UP001209878"/>
    </source>
</evidence>
<sequence>MQQSDSLTAVCIDSYFKVDTWIVPGCDDGRQQLFKKEENSNSTPVEQACEQIVNCLVENVLRIEEHSAEADAGRLHGATQCCEDPRTGSAPHGPPWREFLLARGRHDETCAQARHADKGNAGNQDVQTARNPAARMTTTSSVYSIYSLIRSNRGQRHAMLQSLLNMFDETGKATLSELIYMADNMAFLPYQVQDEPLYIIHEIDIIVSVSGSNILQSYKEVFFPGAADDDRAKLEDDDDEELNTLLGERMPEDTTALPNLFMMSQGCILLLMLKQHLKELYRFTDSKIHRYSPTEQAKVWDKPLNRKAKMTFNPSQAMDLVREDTQDLPQDDDTKTKLIQGYLDFKQLMLSIDPDDDDDIPPPPSQSGHGTPAAAGTPSGGQAGGDAQGGPETGESQDSKPVAVIDLSGDGDGDNGGQKKHQIRGEEKATWHRDTEQEKRIWDRPGEYGHKQTP</sequence>
<dbReference type="GO" id="GO:0071169">
    <property type="term" value="P:establishment of protein localization to chromatin"/>
    <property type="evidence" value="ECO:0007669"/>
    <property type="project" value="TreeGrafter"/>
</dbReference>
<feature type="compositionally biased region" description="Gly residues" evidence="2">
    <location>
        <begin position="378"/>
        <end position="392"/>
    </location>
</feature>
<reference evidence="4" key="1">
    <citation type="journal article" date="2023" name="Mol. Biol. Evol.">
        <title>Third-Generation Sequencing Reveals the Adaptive Role of the Epigenome in Three Deep-Sea Polychaetes.</title>
        <authorList>
            <person name="Perez M."/>
            <person name="Aroh O."/>
            <person name="Sun Y."/>
            <person name="Lan Y."/>
            <person name="Juniper S.K."/>
            <person name="Young C.R."/>
            <person name="Angers B."/>
            <person name="Qian P.Y."/>
        </authorList>
    </citation>
    <scope>NUCLEOTIDE SEQUENCE</scope>
    <source>
        <strain evidence="4">R07B-5</strain>
    </source>
</reference>
<name>A0AAD9KZI2_RIDPI</name>
<dbReference type="PANTHER" id="PTHR21704">
    <property type="entry name" value="NIPPED-B-LIKE PROTEIN DELANGIN SCC2-RELATED"/>
    <property type="match status" value="1"/>
</dbReference>
<dbReference type="PANTHER" id="PTHR21704:SF18">
    <property type="entry name" value="NIPPED-B-LIKE PROTEIN"/>
    <property type="match status" value="1"/>
</dbReference>
<dbReference type="AlphaFoldDB" id="A0AAD9KZI2"/>
<dbReference type="EMBL" id="JAODUO010000443">
    <property type="protein sequence ID" value="KAK2180447.1"/>
    <property type="molecule type" value="Genomic_DNA"/>
</dbReference>
<feature type="domain" description="Sister chromatid cohesion C-terminal" evidence="3">
    <location>
        <begin position="134"/>
        <end position="206"/>
    </location>
</feature>
<comment type="subcellular location">
    <subcellularLocation>
        <location evidence="1">Nucleus</location>
    </subcellularLocation>
</comment>
<evidence type="ECO:0000313" key="4">
    <source>
        <dbReference type="EMBL" id="KAK2180447.1"/>
    </source>
</evidence>
<dbReference type="InterPro" id="IPR024986">
    <property type="entry name" value="Nipped-B_C"/>
</dbReference>
<dbReference type="GO" id="GO:0061775">
    <property type="term" value="F:cohesin loader activity"/>
    <property type="evidence" value="ECO:0007669"/>
    <property type="project" value="InterPro"/>
</dbReference>
<dbReference type="GO" id="GO:0034087">
    <property type="term" value="P:establishment of mitotic sister chromatid cohesion"/>
    <property type="evidence" value="ECO:0007669"/>
    <property type="project" value="TreeGrafter"/>
</dbReference>
<feature type="compositionally biased region" description="Low complexity" evidence="2">
    <location>
        <begin position="367"/>
        <end position="377"/>
    </location>
</feature>
<dbReference type="GO" id="GO:0010468">
    <property type="term" value="P:regulation of gene expression"/>
    <property type="evidence" value="ECO:0007669"/>
    <property type="project" value="InterPro"/>
</dbReference>
<dbReference type="GO" id="GO:1990414">
    <property type="term" value="P:replication-born double-strand break repair via sister chromatid exchange"/>
    <property type="evidence" value="ECO:0007669"/>
    <property type="project" value="TreeGrafter"/>
</dbReference>
<keyword evidence="1" id="KW-0539">Nucleus</keyword>
<gene>
    <name evidence="4" type="ORF">NP493_443g06039</name>
</gene>
<dbReference type="GO" id="GO:0003682">
    <property type="term" value="F:chromatin binding"/>
    <property type="evidence" value="ECO:0007669"/>
    <property type="project" value="TreeGrafter"/>
</dbReference>
<dbReference type="Pfam" id="PF12830">
    <property type="entry name" value="Nipped-B_C"/>
    <property type="match status" value="1"/>
</dbReference>
<accession>A0AAD9KZI2</accession>
<organism evidence="4 5">
    <name type="scientific">Ridgeia piscesae</name>
    <name type="common">Tubeworm</name>
    <dbReference type="NCBI Taxonomy" id="27915"/>
    <lineage>
        <taxon>Eukaryota</taxon>
        <taxon>Metazoa</taxon>
        <taxon>Spiralia</taxon>
        <taxon>Lophotrochozoa</taxon>
        <taxon>Annelida</taxon>
        <taxon>Polychaeta</taxon>
        <taxon>Sedentaria</taxon>
        <taxon>Canalipalpata</taxon>
        <taxon>Sabellida</taxon>
        <taxon>Siboglinidae</taxon>
        <taxon>Ridgeia</taxon>
    </lineage>
</organism>
<feature type="region of interest" description="Disordered" evidence="2">
    <location>
        <begin position="352"/>
        <end position="454"/>
    </location>
</feature>
<evidence type="ECO:0000256" key="2">
    <source>
        <dbReference type="SAM" id="MobiDB-lite"/>
    </source>
</evidence>
<dbReference type="GO" id="GO:0090694">
    <property type="term" value="C:Scc2-Scc4 cohesin loading complex"/>
    <property type="evidence" value="ECO:0007669"/>
    <property type="project" value="TreeGrafter"/>
</dbReference>
<dbReference type="GO" id="GO:0140588">
    <property type="term" value="P:chromatin looping"/>
    <property type="evidence" value="ECO:0007669"/>
    <property type="project" value="InterPro"/>
</dbReference>
<keyword evidence="1" id="KW-0677">Repeat</keyword>
<evidence type="ECO:0000259" key="3">
    <source>
        <dbReference type="Pfam" id="PF12830"/>
    </source>
</evidence>
<dbReference type="Proteomes" id="UP001209878">
    <property type="component" value="Unassembled WGS sequence"/>
</dbReference>
<dbReference type="InterPro" id="IPR033031">
    <property type="entry name" value="Scc2/Nipped-B"/>
</dbReference>
<keyword evidence="1" id="KW-0131">Cell cycle</keyword>
<keyword evidence="5" id="KW-1185">Reference proteome</keyword>
<protein>
    <recommendedName>
        <fullName evidence="1">Nipped-B protein</fullName>
    </recommendedName>
</protein>
<comment type="similarity">
    <text evidence="1">Belongs to the SCC2/Nipped-B family.</text>
</comment>